<feature type="region of interest" description="Disordered" evidence="1">
    <location>
        <begin position="1"/>
        <end position="23"/>
    </location>
</feature>
<name>A0AAV7UP04_PLEWA</name>
<feature type="non-terminal residue" evidence="2">
    <location>
        <position position="1"/>
    </location>
</feature>
<dbReference type="EMBL" id="JANPWB010000005">
    <property type="protein sequence ID" value="KAJ1190020.1"/>
    <property type="molecule type" value="Genomic_DNA"/>
</dbReference>
<protein>
    <submittedName>
        <fullName evidence="2">Uncharacterized protein</fullName>
    </submittedName>
</protein>
<gene>
    <name evidence="2" type="ORF">NDU88_006760</name>
</gene>
<feature type="compositionally biased region" description="Basic and acidic residues" evidence="1">
    <location>
        <begin position="1"/>
        <end position="14"/>
    </location>
</feature>
<keyword evidence="3" id="KW-1185">Reference proteome</keyword>
<feature type="non-terminal residue" evidence="2">
    <location>
        <position position="112"/>
    </location>
</feature>
<dbReference type="Proteomes" id="UP001066276">
    <property type="component" value="Chromosome 3_1"/>
</dbReference>
<reference evidence="2" key="1">
    <citation type="journal article" date="2022" name="bioRxiv">
        <title>Sequencing and chromosome-scale assembly of the giantPleurodeles waltlgenome.</title>
        <authorList>
            <person name="Brown T."/>
            <person name="Elewa A."/>
            <person name="Iarovenko S."/>
            <person name="Subramanian E."/>
            <person name="Araus A.J."/>
            <person name="Petzold A."/>
            <person name="Susuki M."/>
            <person name="Suzuki K.-i.T."/>
            <person name="Hayashi T."/>
            <person name="Toyoda A."/>
            <person name="Oliveira C."/>
            <person name="Osipova E."/>
            <person name="Leigh N.D."/>
            <person name="Simon A."/>
            <person name="Yun M.H."/>
        </authorList>
    </citation>
    <scope>NUCLEOTIDE SEQUENCE</scope>
    <source>
        <strain evidence="2">20211129_DDA</strain>
        <tissue evidence="2">Liver</tissue>
    </source>
</reference>
<evidence type="ECO:0000256" key="1">
    <source>
        <dbReference type="SAM" id="MobiDB-lite"/>
    </source>
</evidence>
<evidence type="ECO:0000313" key="3">
    <source>
        <dbReference type="Proteomes" id="UP001066276"/>
    </source>
</evidence>
<proteinExistence type="predicted"/>
<organism evidence="2 3">
    <name type="scientific">Pleurodeles waltl</name>
    <name type="common">Iberian ribbed newt</name>
    <dbReference type="NCBI Taxonomy" id="8319"/>
    <lineage>
        <taxon>Eukaryota</taxon>
        <taxon>Metazoa</taxon>
        <taxon>Chordata</taxon>
        <taxon>Craniata</taxon>
        <taxon>Vertebrata</taxon>
        <taxon>Euteleostomi</taxon>
        <taxon>Amphibia</taxon>
        <taxon>Batrachia</taxon>
        <taxon>Caudata</taxon>
        <taxon>Salamandroidea</taxon>
        <taxon>Salamandridae</taxon>
        <taxon>Pleurodelinae</taxon>
        <taxon>Pleurodeles</taxon>
    </lineage>
</organism>
<evidence type="ECO:0000313" key="2">
    <source>
        <dbReference type="EMBL" id="KAJ1190020.1"/>
    </source>
</evidence>
<comment type="caution">
    <text evidence="2">The sequence shown here is derived from an EMBL/GenBank/DDBJ whole genome shotgun (WGS) entry which is preliminary data.</text>
</comment>
<accession>A0AAV7UP04</accession>
<dbReference type="AlphaFoldDB" id="A0AAV7UP04"/>
<sequence length="112" mass="12200">LQKSDKANTTRRFESSPACRPSYKSTRACIQGNCAVPMDWSDRSVCGLLLGPFYGMLDRLFPLISVILKHTLPVANSNTCGLPTKHAVSTNLVCKHGPLFKLAKSLMGATFT</sequence>